<gene>
    <name evidence="2" type="ORF">JOF56_000778</name>
</gene>
<sequence>MNAAPKNQTQQLHANGGAKTKSDKDVNCSTKGGKVGPQHVDLIAVQTDAGVVGCTEAFNVITEYFAKAPHGEGPGRRVLDIQGSWSCAKAPEPEGSKGVVYCGEQGPDGRAIETAPAK</sequence>
<feature type="region of interest" description="Disordered" evidence="1">
    <location>
        <begin position="1"/>
        <end position="33"/>
    </location>
</feature>
<protein>
    <submittedName>
        <fullName evidence="2">Uncharacterized protein</fullName>
    </submittedName>
</protein>
<accession>A0ABS4T969</accession>
<organism evidence="2 3">
    <name type="scientific">Kibdelosporangium banguiense</name>
    <dbReference type="NCBI Taxonomy" id="1365924"/>
    <lineage>
        <taxon>Bacteria</taxon>
        <taxon>Bacillati</taxon>
        <taxon>Actinomycetota</taxon>
        <taxon>Actinomycetes</taxon>
        <taxon>Pseudonocardiales</taxon>
        <taxon>Pseudonocardiaceae</taxon>
        <taxon>Kibdelosporangium</taxon>
    </lineage>
</organism>
<reference evidence="2 3" key="1">
    <citation type="submission" date="2021-03" db="EMBL/GenBank/DDBJ databases">
        <title>Sequencing the genomes of 1000 actinobacteria strains.</title>
        <authorList>
            <person name="Klenk H.-P."/>
        </authorList>
    </citation>
    <scope>NUCLEOTIDE SEQUENCE [LARGE SCALE GENOMIC DNA]</scope>
    <source>
        <strain evidence="2 3">DSM 46670</strain>
    </source>
</reference>
<name>A0ABS4T969_9PSEU</name>
<feature type="compositionally biased region" description="Polar residues" evidence="1">
    <location>
        <begin position="1"/>
        <end position="13"/>
    </location>
</feature>
<dbReference type="EMBL" id="JAGINW010000001">
    <property type="protein sequence ID" value="MBP2320393.1"/>
    <property type="molecule type" value="Genomic_DNA"/>
</dbReference>
<feature type="region of interest" description="Disordered" evidence="1">
    <location>
        <begin position="91"/>
        <end position="118"/>
    </location>
</feature>
<evidence type="ECO:0000313" key="3">
    <source>
        <dbReference type="Proteomes" id="UP001519332"/>
    </source>
</evidence>
<keyword evidence="3" id="KW-1185">Reference proteome</keyword>
<dbReference type="Proteomes" id="UP001519332">
    <property type="component" value="Unassembled WGS sequence"/>
</dbReference>
<comment type="caution">
    <text evidence="2">The sequence shown here is derived from an EMBL/GenBank/DDBJ whole genome shotgun (WGS) entry which is preliminary data.</text>
</comment>
<evidence type="ECO:0000256" key="1">
    <source>
        <dbReference type="SAM" id="MobiDB-lite"/>
    </source>
</evidence>
<proteinExistence type="predicted"/>
<evidence type="ECO:0000313" key="2">
    <source>
        <dbReference type="EMBL" id="MBP2320393.1"/>
    </source>
</evidence>